<dbReference type="PROSITE" id="PS51352">
    <property type="entry name" value="THIOREDOXIN_2"/>
    <property type="match status" value="1"/>
</dbReference>
<evidence type="ECO:0000256" key="7">
    <source>
        <dbReference type="SAM" id="Phobius"/>
    </source>
</evidence>
<evidence type="ECO:0000256" key="1">
    <source>
        <dbReference type="ARBA" id="ARBA00004651"/>
    </source>
</evidence>
<dbReference type="SUPFAM" id="SSF52833">
    <property type="entry name" value="Thioredoxin-like"/>
    <property type="match status" value="1"/>
</dbReference>
<name>A0A833H1U4_9LEPT</name>
<sequence length="454" mass="48928">MLETITASLDGLLSSLMDQPSASPITSLAIYVAAGLASSLFPCYYPLIPITAGFLRRRAQPATGQGGAAFATAQKNDPLWLHPLLYWLGTVLLYLLFGLVAASGGQALSRIMQSGWVILAFGVVFLYLTLAMLDLVPLGLDRARTLVDKAASRRGLFFTLLMGMAAGLAASACVSPALVTILLFIAKQSSSGGSVGFGMALAVAYGAGLGIPLFLSGVLGAKLPQSGRWMNPVKYAFAAVIYLAAFLQLEKGFVVLGVPPAHALLLLSYFTGFSLLFLFALPRIFRKKMQAGQVDPMRFRTLQAGAIFVLLIVFSLPFLLVREERNLDDAALAGVTEQVGSVVFHRLPGEAFARAAKEGRPVFIDFYADWCTNCKDFSRLIETDETLAAGLNEAVPLKIYDTDAAFERFAESYPELNVGLPFFLVLHADQTLIFKTTNYRDGAGMIQAIRSHAE</sequence>
<evidence type="ECO:0000256" key="3">
    <source>
        <dbReference type="ARBA" id="ARBA00022692"/>
    </source>
</evidence>
<dbReference type="Proteomes" id="UP000460298">
    <property type="component" value="Unassembled WGS sequence"/>
</dbReference>
<dbReference type="PANTHER" id="PTHR32234">
    <property type="entry name" value="THIOL:DISULFIDE INTERCHANGE PROTEIN DSBD"/>
    <property type="match status" value="1"/>
</dbReference>
<feature type="transmembrane region" description="Helical" evidence="7">
    <location>
        <begin position="84"/>
        <end position="104"/>
    </location>
</feature>
<keyword evidence="2" id="KW-1003">Cell membrane</keyword>
<keyword evidence="3 7" id="KW-0812">Transmembrane</keyword>
<gene>
    <name evidence="9" type="ORF">F9K24_09795</name>
</gene>
<dbReference type="GO" id="GO:0017004">
    <property type="term" value="P:cytochrome complex assembly"/>
    <property type="evidence" value="ECO:0007669"/>
    <property type="project" value="UniProtKB-KW"/>
</dbReference>
<evidence type="ECO:0000256" key="4">
    <source>
        <dbReference type="ARBA" id="ARBA00022748"/>
    </source>
</evidence>
<evidence type="ECO:0000256" key="2">
    <source>
        <dbReference type="ARBA" id="ARBA00022475"/>
    </source>
</evidence>
<dbReference type="Pfam" id="PF02683">
    <property type="entry name" value="DsbD_TM"/>
    <property type="match status" value="1"/>
</dbReference>
<feature type="transmembrane region" description="Helical" evidence="7">
    <location>
        <begin position="302"/>
        <end position="321"/>
    </location>
</feature>
<dbReference type="GO" id="GO:0015035">
    <property type="term" value="F:protein-disulfide reductase activity"/>
    <property type="evidence" value="ECO:0007669"/>
    <property type="project" value="TreeGrafter"/>
</dbReference>
<dbReference type="GO" id="GO:0045454">
    <property type="term" value="P:cell redox homeostasis"/>
    <property type="evidence" value="ECO:0007669"/>
    <property type="project" value="TreeGrafter"/>
</dbReference>
<dbReference type="Pfam" id="PF13899">
    <property type="entry name" value="Thioredoxin_7"/>
    <property type="match status" value="1"/>
</dbReference>
<evidence type="ECO:0000313" key="9">
    <source>
        <dbReference type="EMBL" id="KAB2932663.1"/>
    </source>
</evidence>
<reference evidence="9 10" key="1">
    <citation type="submission" date="2019-10" db="EMBL/GenBank/DDBJ databases">
        <title>Extracellular Electron Transfer in a Candidatus Methanoperedens spp. Enrichment Culture.</title>
        <authorList>
            <person name="Berger S."/>
            <person name="Rangel Shaw D."/>
            <person name="Berben T."/>
            <person name="In 'T Zandt M."/>
            <person name="Frank J."/>
            <person name="Reimann J."/>
            <person name="Jetten M.S.M."/>
            <person name="Welte C.U."/>
        </authorList>
    </citation>
    <scope>NUCLEOTIDE SEQUENCE [LARGE SCALE GENOMIC DNA]</scope>
    <source>
        <strain evidence="9">SB12</strain>
    </source>
</reference>
<dbReference type="InterPro" id="IPR036249">
    <property type="entry name" value="Thioredoxin-like_sf"/>
</dbReference>
<feature type="transmembrane region" description="Helical" evidence="7">
    <location>
        <begin position="233"/>
        <end position="249"/>
    </location>
</feature>
<dbReference type="EMBL" id="WBUI01000008">
    <property type="protein sequence ID" value="KAB2932663.1"/>
    <property type="molecule type" value="Genomic_DNA"/>
</dbReference>
<feature type="transmembrane region" description="Helical" evidence="7">
    <location>
        <begin position="261"/>
        <end position="281"/>
    </location>
</feature>
<feature type="domain" description="Thioredoxin" evidence="8">
    <location>
        <begin position="289"/>
        <end position="454"/>
    </location>
</feature>
<comment type="caution">
    <text evidence="9">The sequence shown here is derived from an EMBL/GenBank/DDBJ whole genome shotgun (WGS) entry which is preliminary data.</text>
</comment>
<dbReference type="PANTHER" id="PTHR32234:SF0">
    <property type="entry name" value="THIOL:DISULFIDE INTERCHANGE PROTEIN DSBD"/>
    <property type="match status" value="1"/>
</dbReference>
<protein>
    <recommendedName>
        <fullName evidence="8">Thioredoxin domain-containing protein</fullName>
    </recommendedName>
</protein>
<organism evidence="9 10">
    <name type="scientific">Leptonema illini</name>
    <dbReference type="NCBI Taxonomy" id="183"/>
    <lineage>
        <taxon>Bacteria</taxon>
        <taxon>Pseudomonadati</taxon>
        <taxon>Spirochaetota</taxon>
        <taxon>Spirochaetia</taxon>
        <taxon>Leptospirales</taxon>
        <taxon>Leptospiraceae</taxon>
        <taxon>Leptonema</taxon>
    </lineage>
</organism>
<feature type="transmembrane region" description="Helical" evidence="7">
    <location>
        <begin position="197"/>
        <end position="221"/>
    </location>
</feature>
<dbReference type="InterPro" id="IPR003834">
    <property type="entry name" value="Cyt_c_assmbl_TM_dom"/>
</dbReference>
<keyword evidence="4" id="KW-0201">Cytochrome c-type biogenesis</keyword>
<feature type="transmembrane region" description="Helical" evidence="7">
    <location>
        <begin position="156"/>
        <end position="185"/>
    </location>
</feature>
<accession>A0A833H1U4</accession>
<dbReference type="AlphaFoldDB" id="A0A833H1U4"/>
<evidence type="ECO:0000259" key="8">
    <source>
        <dbReference type="PROSITE" id="PS51352"/>
    </source>
</evidence>
<dbReference type="Gene3D" id="3.40.30.10">
    <property type="entry name" value="Glutaredoxin"/>
    <property type="match status" value="1"/>
</dbReference>
<keyword evidence="6 7" id="KW-0472">Membrane</keyword>
<feature type="transmembrane region" description="Helical" evidence="7">
    <location>
        <begin position="28"/>
        <end position="48"/>
    </location>
</feature>
<feature type="transmembrane region" description="Helical" evidence="7">
    <location>
        <begin position="116"/>
        <end position="136"/>
    </location>
</feature>
<comment type="subcellular location">
    <subcellularLocation>
        <location evidence="1">Cell membrane</location>
        <topology evidence="1">Multi-pass membrane protein</topology>
    </subcellularLocation>
</comment>
<keyword evidence="5 7" id="KW-1133">Transmembrane helix</keyword>
<dbReference type="GO" id="GO:0005886">
    <property type="term" value="C:plasma membrane"/>
    <property type="evidence" value="ECO:0007669"/>
    <property type="project" value="UniProtKB-SubCell"/>
</dbReference>
<proteinExistence type="predicted"/>
<evidence type="ECO:0000256" key="5">
    <source>
        <dbReference type="ARBA" id="ARBA00022989"/>
    </source>
</evidence>
<dbReference type="InterPro" id="IPR013766">
    <property type="entry name" value="Thioredoxin_domain"/>
</dbReference>
<evidence type="ECO:0000256" key="6">
    <source>
        <dbReference type="ARBA" id="ARBA00023136"/>
    </source>
</evidence>
<evidence type="ECO:0000313" key="10">
    <source>
        <dbReference type="Proteomes" id="UP000460298"/>
    </source>
</evidence>